<keyword evidence="3" id="KW-0599">Photoprotein</keyword>
<reference evidence="4" key="1">
    <citation type="journal article" date="2004" name="Mol. Biol. Evol.">
        <title>GFP-like proteins as ubiquitous metazoan superfamily: evolution of functional features and structural complexity.</title>
        <authorList>
            <person name="Shagin D.A."/>
            <person name="Barsova E.V."/>
            <person name="Yanushevich Y.G."/>
            <person name="Fradkov A.F."/>
            <person name="Lukyanov K.A."/>
            <person name="Labas Y.A."/>
            <person name="Semenova T.N."/>
            <person name="Ugalde J.A."/>
            <person name="Meyers A."/>
            <person name="Nunez J.M."/>
            <person name="Widder E.A."/>
            <person name="Lukyanov S.A."/>
            <person name="Matz M.V."/>
        </authorList>
    </citation>
    <scope>NUCLEOTIDE SEQUENCE</scope>
</reference>
<evidence type="ECO:0000313" key="4">
    <source>
        <dbReference type="EMBL" id="AAQ01188.1"/>
    </source>
</evidence>
<dbReference type="AlphaFoldDB" id="Q6WV08"/>
<protein>
    <submittedName>
        <fullName evidence="4">Green fluorescent protein</fullName>
    </submittedName>
</protein>
<evidence type="ECO:0000256" key="3">
    <source>
        <dbReference type="ARBA" id="ARBA00023262"/>
    </source>
</evidence>
<evidence type="ECO:0000256" key="2">
    <source>
        <dbReference type="ARBA" id="ARBA00023223"/>
    </source>
</evidence>
<proteinExistence type="evidence at transcript level"/>
<comment type="similarity">
    <text evidence="1">Belongs to the GFP family.</text>
</comment>
<dbReference type="InterPro" id="IPR009017">
    <property type="entry name" value="GFP"/>
</dbReference>
<name>Q6WV08_9MAXI</name>
<accession>Q6WV08</accession>
<organism evidence="4">
    <name type="scientific">Pontellidae sp. SL-2003</name>
    <dbReference type="NCBI Taxonomy" id="239967"/>
    <lineage>
        <taxon>Eukaryota</taxon>
        <taxon>Metazoa</taxon>
        <taxon>Ecdysozoa</taxon>
        <taxon>Arthropoda</taxon>
        <taxon>Crustacea</taxon>
        <taxon>Multicrustacea</taxon>
        <taxon>Hexanauplia</taxon>
        <taxon>Copepoda</taxon>
        <taxon>Calanoida</taxon>
        <taxon>Pontellidae</taxon>
    </lineage>
</organism>
<dbReference type="SUPFAM" id="SSF54511">
    <property type="entry name" value="GFP-like"/>
    <property type="match status" value="1"/>
</dbReference>
<dbReference type="Pfam" id="PF01353">
    <property type="entry name" value="GFP"/>
    <property type="match status" value="1"/>
</dbReference>
<sequence length="222" mass="24917">MAAMKIECRITGTMNGVEFELVGGGEGNTDQGRMTNKMKSTKGPLSFSPYLLSHVMGYGFYHFGTFPSGYENPYVHAMTNGGYTNTRIESYEDGGVLYLTFNYRLDGNKIIGDFKCVGTGFPEDSVIFTDKIIKSNPNCEHFYPMAENIMKNAYMRTLSLRDGGYYSGQVTSHIHFKNAIHPSILHNGGSMFTYRRVEELHTQTDLGIVEYQHVFKTPTAFA</sequence>
<dbReference type="EMBL" id="AY268076">
    <property type="protein sequence ID" value="AAQ01188.1"/>
    <property type="molecule type" value="mRNA"/>
</dbReference>
<dbReference type="InterPro" id="IPR011584">
    <property type="entry name" value="GFP-related"/>
</dbReference>
<evidence type="ECO:0000256" key="1">
    <source>
        <dbReference type="ARBA" id="ARBA00008949"/>
    </source>
</evidence>
<keyword evidence="2" id="KW-0455">Luminescence</keyword>
<dbReference type="GO" id="GO:0008218">
    <property type="term" value="P:bioluminescence"/>
    <property type="evidence" value="ECO:0007669"/>
    <property type="project" value="UniProtKB-KW"/>
</dbReference>
<dbReference type="Gene3D" id="2.40.155.10">
    <property type="entry name" value="Green fluorescent protein"/>
    <property type="match status" value="1"/>
</dbReference>